<keyword evidence="3" id="KW-1185">Reference proteome</keyword>
<dbReference type="Proteomes" id="UP000030111">
    <property type="component" value="Unassembled WGS sequence"/>
</dbReference>
<evidence type="ECO:0000313" key="2">
    <source>
        <dbReference type="EMBL" id="KGO92205.1"/>
    </source>
</evidence>
<evidence type="ECO:0000313" key="3">
    <source>
        <dbReference type="Proteomes" id="UP000030111"/>
    </source>
</evidence>
<feature type="chain" id="PRO_5001992812" description="PA14 domain-containing protein" evidence="1">
    <location>
        <begin position="31"/>
        <end position="1329"/>
    </location>
</feature>
<evidence type="ECO:0000256" key="1">
    <source>
        <dbReference type="SAM" id="SignalP"/>
    </source>
</evidence>
<proteinExistence type="predicted"/>
<gene>
    <name evidence="2" type="ORF">Q766_13665</name>
</gene>
<name>A0A0A2MVH7_9FLAO</name>
<keyword evidence="1" id="KW-0732">Signal</keyword>
<dbReference type="RefSeq" id="WP_026991093.1">
    <property type="nucleotide sequence ID" value="NZ_AUGP01000025.1"/>
</dbReference>
<protein>
    <recommendedName>
        <fullName evidence="4">PA14 domain-containing protein</fullName>
    </recommendedName>
</protein>
<organism evidence="2 3">
    <name type="scientific">Flavobacterium subsaxonicum WB 4.1-42 = DSM 21790</name>
    <dbReference type="NCBI Taxonomy" id="1121898"/>
    <lineage>
        <taxon>Bacteria</taxon>
        <taxon>Pseudomonadati</taxon>
        <taxon>Bacteroidota</taxon>
        <taxon>Flavobacteriia</taxon>
        <taxon>Flavobacteriales</taxon>
        <taxon>Flavobacteriaceae</taxon>
        <taxon>Flavobacterium</taxon>
    </lineage>
</organism>
<reference evidence="2 3" key="1">
    <citation type="submission" date="2013-09" db="EMBL/GenBank/DDBJ databases">
        <authorList>
            <person name="Zeng Z."/>
            <person name="Chen C."/>
        </authorList>
    </citation>
    <scope>NUCLEOTIDE SEQUENCE [LARGE SCALE GENOMIC DNA]</scope>
    <source>
        <strain evidence="2 3">WB 4.1-42</strain>
    </source>
</reference>
<comment type="caution">
    <text evidence="2">The sequence shown here is derived from an EMBL/GenBank/DDBJ whole genome shotgun (WGS) entry which is preliminary data.</text>
</comment>
<accession>A0A0A2MVH7</accession>
<feature type="signal peptide" evidence="1">
    <location>
        <begin position="1"/>
        <end position="30"/>
    </location>
</feature>
<dbReference type="NCBIfam" id="NF033708">
    <property type="entry name" value="T9SS_Cterm_ChiA"/>
    <property type="match status" value="1"/>
</dbReference>
<dbReference type="eggNOG" id="COG1345">
    <property type="taxonomic scope" value="Bacteria"/>
</dbReference>
<sequence length="1329" mass="140844">MNYIYPNFTNRYLRLALLAVLFVINFQVQAQCSFGNQTTFGTDQWYGYVYNNIPTGNPPATTPFVSANYRGYVTRAQNFDQNLGNGAIPAEATLCTGTYNDNFAIRYKMTKNLAAGYYTYIVGGDDGYRLSINDGEFITSLSAWDDHSYGSKTATIYHAGGTINYILEYYERGTDSRVRFNMAVADCTTTAPESITSTGTSSCTTTTTLTATGGTVGTNATYQWGIGSVAGNNIISGATTASITVQPLSTKTYWVRRVAASPCSNTTDAAFKVVTPAAPVAGNPSEFGSNAWNVYGYKGESISLASTIEYAGFYTASTLSFDTTASWPQNASPSSATATANSTAWSGCTIPVDNFTFVSKRQGFPCGNYSLVLNNWDDEVIVYVNGTSVYTHNGYSGGAGGAQTLGNFNLSETSTIEIRIRENGGDANAKLTITNTTTAPTGISGTLTVGCGSESTTLTATGGTGSTYQWGTGDVVGVNPIAGATTASITVSPSATTKYWVRRVATAPCTLTTTGVVVTVTRNTPLVDPSTFGAGVWNVYAYNGVDIATPSNNVYRGSYSVSTLGFDTTTSWGLSSSPSSATGYQGCSVNTDNFTFIHKRKGFNCGSYKITLNKWDDAASMYIDGTLVWSNNAWSGDAEVSVVVGTYQLGPNSTIEFRTQDNATYAVAKVTIAAVTSTDAASIAGASITCKDASITLTATGASLLSNTEYQWGTGTIGQNIIAGQTGASIVVAPSATTTYWVRIKNTICGTTTAGTTKLVTVPAAVTYTNGTWSATPSINTPVEIVSGNLEVTSSLQACSCLVKANATVAVNTGATFTIKRKLTVEPNALFLTRNNGALVQIDDNIVNEGSIRVVKNTNQLYRLDYTMWSAPVTGQQLGLFSVFTSASRFYVYGGVDASNNYTDGYTSISPNNNFDVATGYLIRMPNSVTGGPTGTYYQGTSTISFEGTFKGLPNNGTINKTLNTLGGRYTAVGNPYSSPISVKDFYTQNSGVLDGTSAMYLWRKKNDHNVSSYATLTLAGLVANGASPDGSTTVNPTYLNGGQDQAVFFTGTNSDNANWLIAPGQGFIVRTQTGLTNPQLTFNNTMRRAAPTTGAEPFFKVTPGQETSRLWLNLTTEGGFSQTAVAYIPGATTGLDYGYDGVKLTDGNNVALYTLAADNTLTIQARPAFTSSDEVALGFTAKTAGSYTIDVDHVDGVFAEGQSIYLRDSFTGVTHDITSTDFTFTTEAGTFDDRFTVLYAQPTQLGTDNPVITANSVVVYQQDNTINIASGNIDMTDVTIYDIRGRKLYNQSNINATTVTVTNLAAQQQVLIVEITTVAGKVSKKIVY</sequence>
<evidence type="ECO:0008006" key="4">
    <source>
        <dbReference type="Google" id="ProtNLM"/>
    </source>
</evidence>
<dbReference type="EMBL" id="JRLY01000011">
    <property type="protein sequence ID" value="KGO92205.1"/>
    <property type="molecule type" value="Genomic_DNA"/>
</dbReference>
<dbReference type="STRING" id="1121898.GCA_000422725_02916"/>
<dbReference type="OrthoDB" id="1652165at2"/>